<protein>
    <submittedName>
        <fullName evidence="1">Uncharacterized protein</fullName>
    </submittedName>
</protein>
<dbReference type="Proteomes" id="UP000278351">
    <property type="component" value="Unassembled WGS sequence"/>
</dbReference>
<name>A0A3N4PTS5_9BACT</name>
<evidence type="ECO:0000313" key="2">
    <source>
        <dbReference type="Proteomes" id="UP000278351"/>
    </source>
</evidence>
<dbReference type="EMBL" id="RPDH01000001">
    <property type="protein sequence ID" value="RPE12042.1"/>
    <property type="molecule type" value="Genomic_DNA"/>
</dbReference>
<dbReference type="AlphaFoldDB" id="A0A3N4PTS5"/>
<sequence>MVFFLRFGFINEYGAIQNNSVYRLIPFHIWIAQEKFFSYSWILLEYKRNLTYKYSNENEKPFPFQGTNTVRRFHSKNV</sequence>
<proteinExistence type="predicted"/>
<accession>A0A3N4PTS5</accession>
<evidence type="ECO:0000313" key="1">
    <source>
        <dbReference type="EMBL" id="RPE12042.1"/>
    </source>
</evidence>
<keyword evidence="2" id="KW-1185">Reference proteome</keyword>
<reference evidence="1 2" key="1">
    <citation type="submission" date="2018-11" db="EMBL/GenBank/DDBJ databases">
        <title>Chitinophaga lutea sp.nov., isolate from arsenic contaminated soil.</title>
        <authorList>
            <person name="Zong Y."/>
        </authorList>
    </citation>
    <scope>NUCLEOTIDE SEQUENCE [LARGE SCALE GENOMIC DNA]</scope>
    <source>
        <strain evidence="1 2">ZY74</strain>
    </source>
</reference>
<organism evidence="1 2">
    <name type="scientific">Chitinophaga lutea</name>
    <dbReference type="NCBI Taxonomy" id="2488634"/>
    <lineage>
        <taxon>Bacteria</taxon>
        <taxon>Pseudomonadati</taxon>
        <taxon>Bacteroidota</taxon>
        <taxon>Chitinophagia</taxon>
        <taxon>Chitinophagales</taxon>
        <taxon>Chitinophagaceae</taxon>
        <taxon>Chitinophaga</taxon>
    </lineage>
</organism>
<comment type="caution">
    <text evidence="1">The sequence shown here is derived from an EMBL/GenBank/DDBJ whole genome shotgun (WGS) entry which is preliminary data.</text>
</comment>
<gene>
    <name evidence="1" type="ORF">EGT74_00350</name>
</gene>